<name>C9ZPA5_TRYB9</name>
<keyword evidence="1" id="KW-0472">Membrane</keyword>
<dbReference type="EMBL" id="FN554968">
    <property type="protein sequence ID" value="CBH11233.1"/>
    <property type="molecule type" value="Genomic_DNA"/>
</dbReference>
<evidence type="ECO:0000313" key="3">
    <source>
        <dbReference type="Proteomes" id="UP000002316"/>
    </source>
</evidence>
<accession>C9ZPA5</accession>
<evidence type="ECO:0000313" key="2">
    <source>
        <dbReference type="EMBL" id="CBH11233.1"/>
    </source>
</evidence>
<organism evidence="2 3">
    <name type="scientific">Trypanosoma brucei gambiense (strain MHOM/CI/86/DAL972)</name>
    <dbReference type="NCBI Taxonomy" id="679716"/>
    <lineage>
        <taxon>Eukaryota</taxon>
        <taxon>Discoba</taxon>
        <taxon>Euglenozoa</taxon>
        <taxon>Kinetoplastea</taxon>
        <taxon>Metakinetoplastina</taxon>
        <taxon>Trypanosomatida</taxon>
        <taxon>Trypanosomatidae</taxon>
        <taxon>Trypanosoma</taxon>
    </lineage>
</organism>
<gene>
    <name evidence="2" type="ORF">TbgDal_V3710</name>
</gene>
<evidence type="ECO:0000256" key="1">
    <source>
        <dbReference type="SAM" id="Phobius"/>
    </source>
</evidence>
<dbReference type="RefSeq" id="XP_011773520.1">
    <property type="nucleotide sequence ID" value="XM_011775218.1"/>
</dbReference>
<sequence length="122" mass="14169">MQKGGDISVWFHPSRWYGIGGEGRGVCVGGSELVLGFFPFFKKNKGCKWFCFVRYLLLFCFIFTLSRVSFLCMSGSHYRCLWCDRHAPVVLLYHTRKHKKIYCKLCPLVRGVSWCILLFPVS</sequence>
<dbReference type="AlphaFoldDB" id="C9ZPA5"/>
<protein>
    <submittedName>
        <fullName evidence="2">Uncharacterized protein</fullName>
    </submittedName>
</protein>
<dbReference type="KEGG" id="tbg:TbgDal_V3710"/>
<keyword evidence="1" id="KW-0812">Transmembrane</keyword>
<keyword evidence="1" id="KW-1133">Transmembrane helix</keyword>
<proteinExistence type="predicted"/>
<reference evidence="3" key="1">
    <citation type="journal article" date="2010" name="PLoS Negl. Trop. Dis.">
        <title>The genome sequence of Trypanosoma brucei gambiense, causative agent of chronic human african trypanosomiasis.</title>
        <authorList>
            <person name="Jackson A.P."/>
            <person name="Sanders M."/>
            <person name="Berry A."/>
            <person name="McQuillan J."/>
            <person name="Aslett M.A."/>
            <person name="Quail M.A."/>
            <person name="Chukualim B."/>
            <person name="Capewell P."/>
            <person name="MacLeod A."/>
            <person name="Melville S.E."/>
            <person name="Gibson W."/>
            <person name="Barry J.D."/>
            <person name="Berriman M."/>
            <person name="Hertz-Fowler C."/>
        </authorList>
    </citation>
    <scope>NUCLEOTIDE SEQUENCE [LARGE SCALE GENOMIC DNA]</scope>
    <source>
        <strain evidence="3">MHOM/CI/86/DAL972</strain>
    </source>
</reference>
<dbReference type="GeneID" id="23861372"/>
<feature type="transmembrane region" description="Helical" evidence="1">
    <location>
        <begin position="52"/>
        <end position="72"/>
    </location>
</feature>
<dbReference type="Proteomes" id="UP000002316">
    <property type="component" value="Chromosome 5"/>
</dbReference>